<proteinExistence type="predicted"/>
<name>A0A809Y0S1_9BRAD</name>
<evidence type="ECO:0000313" key="2">
    <source>
        <dbReference type="EMBL" id="BCE31571.1"/>
    </source>
</evidence>
<evidence type="ECO:0000259" key="1">
    <source>
        <dbReference type="SMART" id="SM00507"/>
    </source>
</evidence>
<sequence length="92" mass="10931">MPALPWKAWYNTARWRALRHRTFLRDLYTCRCGCGQVEANTTLLVCDHKTPHRGDERLFWDEANLQTLLKSCHDKAKQKAEQRSLHTRGVWH</sequence>
<dbReference type="AlphaFoldDB" id="A0A809Y0S1"/>
<protein>
    <recommendedName>
        <fullName evidence="1">HNH nuclease domain-containing protein</fullName>
    </recommendedName>
</protein>
<dbReference type="EMBL" id="AP023092">
    <property type="protein sequence ID" value="BCE31571.1"/>
    <property type="molecule type" value="Genomic_DNA"/>
</dbReference>
<dbReference type="InterPro" id="IPR003615">
    <property type="entry name" value="HNH_nuc"/>
</dbReference>
<accession>A0A809Y0S1</accession>
<feature type="domain" description="HNH nuclease" evidence="1">
    <location>
        <begin position="13"/>
        <end position="74"/>
    </location>
</feature>
<dbReference type="SMART" id="SM00507">
    <property type="entry name" value="HNHc"/>
    <property type="match status" value="1"/>
</dbReference>
<organism evidence="2">
    <name type="scientific">Bradyrhizobium diazoefficiens</name>
    <dbReference type="NCBI Taxonomy" id="1355477"/>
    <lineage>
        <taxon>Bacteria</taxon>
        <taxon>Pseudomonadati</taxon>
        <taxon>Pseudomonadota</taxon>
        <taxon>Alphaproteobacteria</taxon>
        <taxon>Hyphomicrobiales</taxon>
        <taxon>Nitrobacteraceae</taxon>
        <taxon>Bradyrhizobium</taxon>
    </lineage>
</organism>
<reference evidence="2" key="1">
    <citation type="submission" date="2020-05" db="EMBL/GenBank/DDBJ databases">
        <title>Complete genome sequence of Bradyrhizobium diazoefficiens XF2 isolated from soybean nodule.</title>
        <authorList>
            <person name="Noda R."/>
            <person name="Kakizaki K."/>
            <person name="Minamisawa K."/>
        </authorList>
    </citation>
    <scope>NUCLEOTIDE SEQUENCE</scope>
    <source>
        <strain evidence="2">XF2</strain>
    </source>
</reference>
<gene>
    <name evidence="2" type="ORF">XF2B_53400</name>
</gene>